<proteinExistence type="predicted"/>
<name>A0ACD3A4Y2_9AGAR</name>
<protein>
    <submittedName>
        <fullName evidence="1">Uncharacterized protein</fullName>
    </submittedName>
</protein>
<evidence type="ECO:0000313" key="2">
    <source>
        <dbReference type="Proteomes" id="UP000308600"/>
    </source>
</evidence>
<dbReference type="Proteomes" id="UP000308600">
    <property type="component" value="Unassembled WGS sequence"/>
</dbReference>
<accession>A0ACD3A4Y2</accession>
<gene>
    <name evidence="1" type="ORF">BDN72DRAFT_850179</name>
</gene>
<sequence length="581" mass="64860">MSSLPHPLLTQHFDNKEIAFTKIDEEIAALRESTRALLAFRNTYTVTYRLPPEVLTRILSFVRHVPRREVYYGNLKPLQWITVTHVSQHWRNVAVGSPGLWTCISSSYRKAVVEEWLRRSKDAALLIDWYGTPLLDPQFVSTSLSRIRDLTLDVTVSAWNALVPHLTSPAPLLEFLRIRAGDISPGYSSTSPIPGSIFAGMTPCLQRLELRGGTFDINSSLFTDLTSLELWNPVQKFTATNLLNALHNLPGLTSLTLLDVLQQGAILASPNPDVVTLSSLKSLSTKGGSFNQDLDFLSHLSFPANSTLSFQSRTETGDAVTALSHFFAVNKAVRQPSSVVVVDCVDLRYIWHMLRFYANVGCTKPGVVVDLLKFELRGPWDDVPEMPDTPEVATLFSYLPLATLTSFQTNCHLSIGTWTNSFGVLPELTRITVLGDRAVNILSAIVDDFKTRCPPGYGEERMAASLGRLVWDPIFPKLAQVDLDGTDFPESTQDLVTALRARKEVERGIKTMEVTQCRNVDDGLLAALEGIVNVEWDSWMGSDEDEEDEEDEDDDQDDEDDPYDNYEATEEDIFGELPDGW</sequence>
<dbReference type="EMBL" id="ML208720">
    <property type="protein sequence ID" value="TFK60888.1"/>
    <property type="molecule type" value="Genomic_DNA"/>
</dbReference>
<keyword evidence="2" id="KW-1185">Reference proteome</keyword>
<organism evidence="1 2">
    <name type="scientific">Pluteus cervinus</name>
    <dbReference type="NCBI Taxonomy" id="181527"/>
    <lineage>
        <taxon>Eukaryota</taxon>
        <taxon>Fungi</taxon>
        <taxon>Dikarya</taxon>
        <taxon>Basidiomycota</taxon>
        <taxon>Agaricomycotina</taxon>
        <taxon>Agaricomycetes</taxon>
        <taxon>Agaricomycetidae</taxon>
        <taxon>Agaricales</taxon>
        <taxon>Pluteineae</taxon>
        <taxon>Pluteaceae</taxon>
        <taxon>Pluteus</taxon>
    </lineage>
</organism>
<reference evidence="1 2" key="1">
    <citation type="journal article" date="2019" name="Nat. Ecol. Evol.">
        <title>Megaphylogeny resolves global patterns of mushroom evolution.</title>
        <authorList>
            <person name="Varga T."/>
            <person name="Krizsan K."/>
            <person name="Foldi C."/>
            <person name="Dima B."/>
            <person name="Sanchez-Garcia M."/>
            <person name="Sanchez-Ramirez S."/>
            <person name="Szollosi G.J."/>
            <person name="Szarkandi J.G."/>
            <person name="Papp V."/>
            <person name="Albert L."/>
            <person name="Andreopoulos W."/>
            <person name="Angelini C."/>
            <person name="Antonin V."/>
            <person name="Barry K.W."/>
            <person name="Bougher N.L."/>
            <person name="Buchanan P."/>
            <person name="Buyck B."/>
            <person name="Bense V."/>
            <person name="Catcheside P."/>
            <person name="Chovatia M."/>
            <person name="Cooper J."/>
            <person name="Damon W."/>
            <person name="Desjardin D."/>
            <person name="Finy P."/>
            <person name="Geml J."/>
            <person name="Haridas S."/>
            <person name="Hughes K."/>
            <person name="Justo A."/>
            <person name="Karasinski D."/>
            <person name="Kautmanova I."/>
            <person name="Kiss B."/>
            <person name="Kocsube S."/>
            <person name="Kotiranta H."/>
            <person name="LaButti K.M."/>
            <person name="Lechner B.E."/>
            <person name="Liimatainen K."/>
            <person name="Lipzen A."/>
            <person name="Lukacs Z."/>
            <person name="Mihaltcheva S."/>
            <person name="Morgado L.N."/>
            <person name="Niskanen T."/>
            <person name="Noordeloos M.E."/>
            <person name="Ohm R.A."/>
            <person name="Ortiz-Santana B."/>
            <person name="Ovrebo C."/>
            <person name="Racz N."/>
            <person name="Riley R."/>
            <person name="Savchenko A."/>
            <person name="Shiryaev A."/>
            <person name="Soop K."/>
            <person name="Spirin V."/>
            <person name="Szebenyi C."/>
            <person name="Tomsovsky M."/>
            <person name="Tulloss R.E."/>
            <person name="Uehling J."/>
            <person name="Grigoriev I.V."/>
            <person name="Vagvolgyi C."/>
            <person name="Papp T."/>
            <person name="Martin F.M."/>
            <person name="Miettinen O."/>
            <person name="Hibbett D.S."/>
            <person name="Nagy L.G."/>
        </authorList>
    </citation>
    <scope>NUCLEOTIDE SEQUENCE [LARGE SCALE GENOMIC DNA]</scope>
    <source>
        <strain evidence="1 2">NL-1719</strain>
    </source>
</reference>
<evidence type="ECO:0000313" key="1">
    <source>
        <dbReference type="EMBL" id="TFK60888.1"/>
    </source>
</evidence>